<name>A0AA38SJM4_9ASTR</name>
<dbReference type="Gene3D" id="2.115.10.20">
    <property type="entry name" value="Glycosyl hydrolase domain, family 43"/>
    <property type="match status" value="1"/>
</dbReference>
<evidence type="ECO:0000256" key="1">
    <source>
        <dbReference type="ARBA" id="ARBA00022801"/>
    </source>
</evidence>
<evidence type="ECO:0000313" key="3">
    <source>
        <dbReference type="EMBL" id="KAJ9537400.1"/>
    </source>
</evidence>
<accession>A0AA38SJM4</accession>
<keyword evidence="4" id="KW-1185">Reference proteome</keyword>
<dbReference type="GO" id="GO:0016798">
    <property type="term" value="F:hydrolase activity, acting on glycosyl bonds"/>
    <property type="evidence" value="ECO:0007669"/>
    <property type="project" value="UniProtKB-KW"/>
</dbReference>
<sequence>MDGCTLQNCFMITRNREGCCRDGIVKVIVNRDVVKKKGWSGFQSFPRSVWLSDTRKQLWPVDKIEKLRTKQVNITKRELKGGTILEIPSITASHADIEVSFSLSNLKESELINSEMREFQSLLVLASNNFRERTVVFFQVFKGPNKFLVLMCSDQSRSSIAQEVDKSIYGAFLDLDPRNNIPLRTLIEDTTNRQNGKGKT</sequence>
<organism evidence="3 4">
    <name type="scientific">Centaurea solstitialis</name>
    <name type="common">yellow star-thistle</name>
    <dbReference type="NCBI Taxonomy" id="347529"/>
    <lineage>
        <taxon>Eukaryota</taxon>
        <taxon>Viridiplantae</taxon>
        <taxon>Streptophyta</taxon>
        <taxon>Embryophyta</taxon>
        <taxon>Tracheophyta</taxon>
        <taxon>Spermatophyta</taxon>
        <taxon>Magnoliopsida</taxon>
        <taxon>eudicotyledons</taxon>
        <taxon>Gunneridae</taxon>
        <taxon>Pentapetalae</taxon>
        <taxon>asterids</taxon>
        <taxon>campanulids</taxon>
        <taxon>Asterales</taxon>
        <taxon>Asteraceae</taxon>
        <taxon>Carduoideae</taxon>
        <taxon>Cardueae</taxon>
        <taxon>Centaureinae</taxon>
        <taxon>Centaurea</taxon>
    </lineage>
</organism>
<dbReference type="AlphaFoldDB" id="A0AA38SJM4"/>
<dbReference type="Gene3D" id="2.60.120.560">
    <property type="entry name" value="Exo-inulinase, domain 1"/>
    <property type="match status" value="1"/>
</dbReference>
<evidence type="ECO:0000313" key="4">
    <source>
        <dbReference type="Proteomes" id="UP001172457"/>
    </source>
</evidence>
<dbReference type="InterPro" id="IPR023296">
    <property type="entry name" value="Glyco_hydro_beta-prop_sf"/>
</dbReference>
<keyword evidence="1" id="KW-0378">Hydrolase</keyword>
<dbReference type="PANTHER" id="PTHR31953">
    <property type="entry name" value="BETA-FRUCTOFURANOSIDASE, INSOLUBLE ISOENZYME CWINV1-RELATED"/>
    <property type="match status" value="1"/>
</dbReference>
<comment type="caution">
    <text evidence="3">The sequence shown here is derived from an EMBL/GenBank/DDBJ whole genome shotgun (WGS) entry which is preliminary data.</text>
</comment>
<dbReference type="EMBL" id="JARYMX010000008">
    <property type="protein sequence ID" value="KAJ9537400.1"/>
    <property type="molecule type" value="Genomic_DNA"/>
</dbReference>
<proteinExistence type="predicted"/>
<dbReference type="InterPro" id="IPR050551">
    <property type="entry name" value="Fructan_Metab_Enzymes"/>
</dbReference>
<gene>
    <name evidence="3" type="ORF">OSB04_030133</name>
</gene>
<dbReference type="Proteomes" id="UP001172457">
    <property type="component" value="Chromosome 8"/>
</dbReference>
<reference evidence="3" key="1">
    <citation type="submission" date="2023-03" db="EMBL/GenBank/DDBJ databases">
        <title>Chromosome-scale reference genome and RAD-based genetic map of yellow starthistle (Centaurea solstitialis) reveal putative structural variation and QTLs associated with invader traits.</title>
        <authorList>
            <person name="Reatini B."/>
            <person name="Cang F.A."/>
            <person name="Jiang Q."/>
            <person name="Mckibben M.T.W."/>
            <person name="Barker M.S."/>
            <person name="Rieseberg L.H."/>
            <person name="Dlugosch K.M."/>
        </authorList>
    </citation>
    <scope>NUCLEOTIDE SEQUENCE</scope>
    <source>
        <strain evidence="3">CAN-66</strain>
        <tissue evidence="3">Leaf</tissue>
    </source>
</reference>
<protein>
    <submittedName>
        <fullName evidence="3">Uncharacterized protein</fullName>
    </submittedName>
</protein>
<evidence type="ECO:0000256" key="2">
    <source>
        <dbReference type="ARBA" id="ARBA00023295"/>
    </source>
</evidence>
<keyword evidence="2" id="KW-0326">Glycosidase</keyword>
<dbReference type="SUPFAM" id="SSF49899">
    <property type="entry name" value="Concanavalin A-like lectins/glucanases"/>
    <property type="match status" value="1"/>
</dbReference>
<dbReference type="InterPro" id="IPR013320">
    <property type="entry name" value="ConA-like_dom_sf"/>
</dbReference>